<accession>A0A644Z217</accession>
<evidence type="ECO:0000313" key="1">
    <source>
        <dbReference type="EMBL" id="MPM32214.1"/>
    </source>
</evidence>
<organism evidence="1">
    <name type="scientific">bioreactor metagenome</name>
    <dbReference type="NCBI Taxonomy" id="1076179"/>
    <lineage>
        <taxon>unclassified sequences</taxon>
        <taxon>metagenomes</taxon>
        <taxon>ecological metagenomes</taxon>
    </lineage>
</organism>
<name>A0A644Z217_9ZZZZ</name>
<sequence>MIFDMLLDCRHQVIAVFITDICPPSEVVQSIVAYGKFFAGFHSKNFRHAMFDTDRHVAYVYDFAVRTQFARRFRYNCSWIGVVQHPCVRRILLHVIHQLQHAPDRTHAVCNTAWSTSLLADDAVF</sequence>
<comment type="caution">
    <text evidence="1">The sequence shown here is derived from an EMBL/GenBank/DDBJ whole genome shotgun (WGS) entry which is preliminary data.</text>
</comment>
<reference evidence="1" key="1">
    <citation type="submission" date="2019-08" db="EMBL/GenBank/DDBJ databases">
        <authorList>
            <person name="Kucharzyk K."/>
            <person name="Murdoch R.W."/>
            <person name="Higgins S."/>
            <person name="Loffler F."/>
        </authorList>
    </citation>
    <scope>NUCLEOTIDE SEQUENCE</scope>
</reference>
<gene>
    <name evidence="1" type="ORF">SDC9_78775</name>
</gene>
<protein>
    <submittedName>
        <fullName evidence="1">Uncharacterized protein</fullName>
    </submittedName>
</protein>
<dbReference type="AlphaFoldDB" id="A0A644Z217"/>
<proteinExistence type="predicted"/>
<dbReference type="EMBL" id="VSSQ01006300">
    <property type="protein sequence ID" value="MPM32214.1"/>
    <property type="molecule type" value="Genomic_DNA"/>
</dbReference>